<proteinExistence type="predicted"/>
<comment type="caution">
    <text evidence="5">The sequence shown here is derived from an EMBL/GenBank/DDBJ whole genome shotgun (WGS) entry which is preliminary data.</text>
</comment>
<dbReference type="PANTHER" id="PTHR43280">
    <property type="entry name" value="ARAC-FAMILY TRANSCRIPTIONAL REGULATOR"/>
    <property type="match status" value="1"/>
</dbReference>
<dbReference type="Gene3D" id="1.10.10.60">
    <property type="entry name" value="Homeodomain-like"/>
    <property type="match status" value="2"/>
</dbReference>
<protein>
    <submittedName>
        <fullName evidence="5">AraC family transcriptional regulator</fullName>
    </submittedName>
</protein>
<dbReference type="RefSeq" id="WP_262685177.1">
    <property type="nucleotide sequence ID" value="NZ_JAOQIO010000069.1"/>
</dbReference>
<dbReference type="SMART" id="SM00342">
    <property type="entry name" value="HTH_ARAC"/>
    <property type="match status" value="1"/>
</dbReference>
<evidence type="ECO:0000256" key="3">
    <source>
        <dbReference type="ARBA" id="ARBA00023163"/>
    </source>
</evidence>
<name>A0ABT2UH36_9BACL</name>
<evidence type="ECO:0000313" key="6">
    <source>
        <dbReference type="Proteomes" id="UP001652445"/>
    </source>
</evidence>
<evidence type="ECO:0000259" key="4">
    <source>
        <dbReference type="PROSITE" id="PS01124"/>
    </source>
</evidence>
<dbReference type="Gene3D" id="2.60.120.10">
    <property type="entry name" value="Jelly Rolls"/>
    <property type="match status" value="1"/>
</dbReference>
<dbReference type="Pfam" id="PF12833">
    <property type="entry name" value="HTH_18"/>
    <property type="match status" value="1"/>
</dbReference>
<evidence type="ECO:0000256" key="2">
    <source>
        <dbReference type="ARBA" id="ARBA00023125"/>
    </source>
</evidence>
<dbReference type="PROSITE" id="PS01124">
    <property type="entry name" value="HTH_ARAC_FAMILY_2"/>
    <property type="match status" value="1"/>
</dbReference>
<dbReference type="Pfam" id="PF02311">
    <property type="entry name" value="AraC_binding"/>
    <property type="match status" value="1"/>
</dbReference>
<dbReference type="InterPro" id="IPR018060">
    <property type="entry name" value="HTH_AraC"/>
</dbReference>
<dbReference type="InterPro" id="IPR003313">
    <property type="entry name" value="AraC-bd"/>
</dbReference>
<organism evidence="5 6">
    <name type="scientific">Paenibacillus baimaensis</name>
    <dbReference type="NCBI Taxonomy" id="2982185"/>
    <lineage>
        <taxon>Bacteria</taxon>
        <taxon>Bacillati</taxon>
        <taxon>Bacillota</taxon>
        <taxon>Bacilli</taxon>
        <taxon>Bacillales</taxon>
        <taxon>Paenibacillaceae</taxon>
        <taxon>Paenibacillus</taxon>
    </lineage>
</organism>
<dbReference type="EMBL" id="JAOQIO010000069">
    <property type="protein sequence ID" value="MCU6793952.1"/>
    <property type="molecule type" value="Genomic_DNA"/>
</dbReference>
<keyword evidence="3" id="KW-0804">Transcription</keyword>
<gene>
    <name evidence="5" type="ORF">OB236_17755</name>
</gene>
<keyword evidence="6" id="KW-1185">Reference proteome</keyword>
<reference evidence="5 6" key="1">
    <citation type="submission" date="2022-09" db="EMBL/GenBank/DDBJ databases">
        <authorList>
            <person name="Han X.L."/>
            <person name="Wang Q."/>
            <person name="Lu T."/>
        </authorList>
    </citation>
    <scope>NUCLEOTIDE SEQUENCE [LARGE SCALE GENOMIC DNA]</scope>
    <source>
        <strain evidence="5 6">WQ 127069</strain>
    </source>
</reference>
<dbReference type="Proteomes" id="UP001652445">
    <property type="component" value="Unassembled WGS sequence"/>
</dbReference>
<accession>A0ABT2UH36</accession>
<dbReference type="SUPFAM" id="SSF46689">
    <property type="entry name" value="Homeodomain-like"/>
    <property type="match status" value="2"/>
</dbReference>
<sequence>MLPIAFDQKGMIDFDYWVENPIVPMFHSHSFYEVYYFHQGRCNYLIGDKIYMLSPGDLILMYGMTLHGANADPTVPYIRTIVHFDPTFLRPFLELPYAVNLLQPFQELRNRRISLNGKEKEEVERLLANMNEQQLRQNRTGVYRMQLAFVDLLYIIYEQCLNPLQHKTESASEKERIVQQIISFIEDNYAAEIHLEQMEDHLHFSKSYLSKLFKEITGFTIFDYIYRRRINQARNLFMTNPRRSVTEICVETGFKHLAHFSRLFKLHAGITPEVYKRQIRDSLLNRR</sequence>
<dbReference type="InterPro" id="IPR009057">
    <property type="entry name" value="Homeodomain-like_sf"/>
</dbReference>
<dbReference type="InterPro" id="IPR014710">
    <property type="entry name" value="RmlC-like_jellyroll"/>
</dbReference>
<dbReference type="InterPro" id="IPR037923">
    <property type="entry name" value="HTH-like"/>
</dbReference>
<dbReference type="PANTHER" id="PTHR43280:SF27">
    <property type="entry name" value="TRANSCRIPTIONAL REGULATOR MTLR"/>
    <property type="match status" value="1"/>
</dbReference>
<feature type="domain" description="HTH araC/xylS-type" evidence="4">
    <location>
        <begin position="179"/>
        <end position="278"/>
    </location>
</feature>
<evidence type="ECO:0000313" key="5">
    <source>
        <dbReference type="EMBL" id="MCU6793952.1"/>
    </source>
</evidence>
<dbReference type="SUPFAM" id="SSF51215">
    <property type="entry name" value="Regulatory protein AraC"/>
    <property type="match status" value="1"/>
</dbReference>
<keyword evidence="1" id="KW-0805">Transcription regulation</keyword>
<keyword evidence="2" id="KW-0238">DNA-binding</keyword>
<evidence type="ECO:0000256" key="1">
    <source>
        <dbReference type="ARBA" id="ARBA00023015"/>
    </source>
</evidence>